<dbReference type="PANTHER" id="PTHR38039:SF1">
    <property type="entry name" value="TOXIN YOEB"/>
    <property type="match status" value="1"/>
</dbReference>
<evidence type="ECO:0000256" key="3">
    <source>
        <dbReference type="ARBA" id="ARBA00022722"/>
    </source>
</evidence>
<evidence type="ECO:0000256" key="5">
    <source>
        <dbReference type="ARBA" id="ARBA00022801"/>
    </source>
</evidence>
<dbReference type="SUPFAM" id="SSF143011">
    <property type="entry name" value="RelE-like"/>
    <property type="match status" value="1"/>
</dbReference>
<dbReference type="PANTHER" id="PTHR38039">
    <property type="entry name" value="TOXIN YOEB"/>
    <property type="match status" value="1"/>
</dbReference>
<organism evidence="7 8">
    <name type="scientific">Pedobacter alpinus</name>
    <dbReference type="NCBI Taxonomy" id="1590643"/>
    <lineage>
        <taxon>Bacteria</taxon>
        <taxon>Pseudomonadati</taxon>
        <taxon>Bacteroidota</taxon>
        <taxon>Sphingobacteriia</taxon>
        <taxon>Sphingobacteriales</taxon>
        <taxon>Sphingobacteriaceae</taxon>
        <taxon>Pedobacter</taxon>
    </lineage>
</organism>
<keyword evidence="8" id="KW-1185">Reference proteome</keyword>
<evidence type="ECO:0000256" key="1">
    <source>
        <dbReference type="ARBA" id="ARBA00008172"/>
    </source>
</evidence>
<sequence length="75" mass="8735">MGKFRVTISANAKKDVIQHYKSGNKSNIKKIEIILLELSEHPTTGVSQPEQLRHNLQGFWSRRINKKNRMIYSIN</sequence>
<keyword evidence="2" id="KW-1277">Toxin-antitoxin system</keyword>
<proteinExistence type="inferred from homology"/>
<name>A0ABW5TQ44_9SPHI</name>
<dbReference type="InterPro" id="IPR035093">
    <property type="entry name" value="RelE/ParE_toxin_dom_sf"/>
</dbReference>
<evidence type="ECO:0000313" key="7">
    <source>
        <dbReference type="EMBL" id="MFD2731117.1"/>
    </source>
</evidence>
<dbReference type="NCBIfam" id="TIGR02116">
    <property type="entry name" value="toxin_Txe_YoeB"/>
    <property type="match status" value="1"/>
</dbReference>
<keyword evidence="4" id="KW-0255">Endonuclease</keyword>
<comment type="caution">
    <text evidence="7">The sequence shown here is derived from an EMBL/GenBank/DDBJ whole genome shotgun (WGS) entry which is preliminary data.</text>
</comment>
<keyword evidence="5" id="KW-0378">Hydrolase</keyword>
<dbReference type="Gene3D" id="3.30.2310.20">
    <property type="entry name" value="RelE-like"/>
    <property type="match status" value="1"/>
</dbReference>
<evidence type="ECO:0000256" key="4">
    <source>
        <dbReference type="ARBA" id="ARBA00022759"/>
    </source>
</evidence>
<dbReference type="InterPro" id="IPR009614">
    <property type="entry name" value="YoeB_toxin"/>
</dbReference>
<keyword evidence="3" id="KW-0540">Nuclease</keyword>
<evidence type="ECO:0000313" key="8">
    <source>
        <dbReference type="Proteomes" id="UP001597546"/>
    </source>
</evidence>
<accession>A0ABW5TQ44</accession>
<dbReference type="EMBL" id="JBHULV010000015">
    <property type="protein sequence ID" value="MFD2731117.1"/>
    <property type="molecule type" value="Genomic_DNA"/>
</dbReference>
<reference evidence="8" key="1">
    <citation type="journal article" date="2019" name="Int. J. Syst. Evol. Microbiol.">
        <title>The Global Catalogue of Microorganisms (GCM) 10K type strain sequencing project: providing services to taxonomists for standard genome sequencing and annotation.</title>
        <authorList>
            <consortium name="The Broad Institute Genomics Platform"/>
            <consortium name="The Broad Institute Genome Sequencing Center for Infectious Disease"/>
            <person name="Wu L."/>
            <person name="Ma J."/>
        </authorList>
    </citation>
    <scope>NUCLEOTIDE SEQUENCE [LARGE SCALE GENOMIC DNA]</scope>
    <source>
        <strain evidence="8">KCTC 42456</strain>
    </source>
</reference>
<dbReference type="Pfam" id="PF06769">
    <property type="entry name" value="YoeB_toxin"/>
    <property type="match status" value="1"/>
</dbReference>
<protein>
    <recommendedName>
        <fullName evidence="6">Putative mRNA interferase YoeB</fullName>
    </recommendedName>
</protein>
<evidence type="ECO:0000256" key="2">
    <source>
        <dbReference type="ARBA" id="ARBA00022649"/>
    </source>
</evidence>
<gene>
    <name evidence="7" type="ORF">ACFSSE_05310</name>
</gene>
<comment type="similarity">
    <text evidence="1">Belongs to the YoeB family.</text>
</comment>
<dbReference type="Proteomes" id="UP001597546">
    <property type="component" value="Unassembled WGS sequence"/>
</dbReference>
<dbReference type="RefSeq" id="WP_379042259.1">
    <property type="nucleotide sequence ID" value="NZ_JBHSKW010000021.1"/>
</dbReference>
<evidence type="ECO:0000256" key="6">
    <source>
        <dbReference type="ARBA" id="ARBA00030388"/>
    </source>
</evidence>